<keyword evidence="4" id="KW-1185">Reference proteome</keyword>
<evidence type="ECO:0000313" key="3">
    <source>
        <dbReference type="EMBL" id="PKR47585.1"/>
    </source>
</evidence>
<reference evidence="2" key="2">
    <citation type="submission" date="2020-12" db="EMBL/GenBank/DDBJ databases">
        <title>Oil enriched cultivation method for isolating marine PHA-producing bacteria.</title>
        <authorList>
            <person name="Zheng W."/>
            <person name="Yu S."/>
            <person name="Huang Y."/>
        </authorList>
    </citation>
    <scope>NUCLEOTIDE SEQUENCE</scope>
    <source>
        <strain evidence="2">SY-2-3</strain>
    </source>
</reference>
<sequence length="182" mass="18864">MTRITLPASIDAAPANAQPLLEGVKKLLGSVPNLFRLTANSPAALEGYLGLNGALAKGALDPQTRERIALAVAQLNGCDYCLSAHTYLGKNLAKLDDAEIAANRNGASTDPKANAAVRFAVALVHNRGQVSAADVSAVKEAGFSEAELVEIVAHVALNTLTNYLNEAFDTPIDFPVVTASAA</sequence>
<dbReference type="PANTHER" id="PTHR35446:SF3">
    <property type="entry name" value="CMD DOMAIN-CONTAINING PROTEIN"/>
    <property type="match status" value="1"/>
</dbReference>
<dbReference type="Pfam" id="PF02627">
    <property type="entry name" value="CMD"/>
    <property type="match status" value="1"/>
</dbReference>
<dbReference type="Proteomes" id="UP000664405">
    <property type="component" value="Unassembled WGS sequence"/>
</dbReference>
<accession>A0A8I1M8E9</accession>
<dbReference type="EMBL" id="JAEKJW010000002">
    <property type="protein sequence ID" value="MBN8196699.1"/>
    <property type="molecule type" value="Genomic_DNA"/>
</dbReference>
<evidence type="ECO:0000313" key="4">
    <source>
        <dbReference type="Proteomes" id="UP000233365"/>
    </source>
</evidence>
<protein>
    <submittedName>
        <fullName evidence="3">Alkylhydroperoxidase</fullName>
    </submittedName>
    <submittedName>
        <fullName evidence="2">Carboxymuconolactone decarboxylase family protein</fullName>
    </submittedName>
</protein>
<evidence type="ECO:0000313" key="2">
    <source>
        <dbReference type="EMBL" id="MBN8196699.1"/>
    </source>
</evidence>
<dbReference type="SUPFAM" id="SSF69118">
    <property type="entry name" value="AhpD-like"/>
    <property type="match status" value="1"/>
</dbReference>
<dbReference type="Proteomes" id="UP000233365">
    <property type="component" value="Unassembled WGS sequence"/>
</dbReference>
<name>A0A8I1M8E9_9PROT</name>
<dbReference type="NCBIfam" id="TIGR00778">
    <property type="entry name" value="ahpD_dom"/>
    <property type="match status" value="1"/>
</dbReference>
<dbReference type="GO" id="GO:0051920">
    <property type="term" value="F:peroxiredoxin activity"/>
    <property type="evidence" value="ECO:0007669"/>
    <property type="project" value="InterPro"/>
</dbReference>
<evidence type="ECO:0000313" key="5">
    <source>
        <dbReference type="Proteomes" id="UP000664405"/>
    </source>
</evidence>
<organism evidence="2 5">
    <name type="scientific">Thalassospira povalilytica</name>
    <dbReference type="NCBI Taxonomy" id="732237"/>
    <lineage>
        <taxon>Bacteria</taxon>
        <taxon>Pseudomonadati</taxon>
        <taxon>Pseudomonadota</taxon>
        <taxon>Alphaproteobacteria</taxon>
        <taxon>Rhodospirillales</taxon>
        <taxon>Thalassospiraceae</taxon>
        <taxon>Thalassospira</taxon>
    </lineage>
</organism>
<dbReference type="AlphaFoldDB" id="A0A8I1M8E9"/>
<dbReference type="InterPro" id="IPR003779">
    <property type="entry name" value="CMD-like"/>
</dbReference>
<evidence type="ECO:0000259" key="1">
    <source>
        <dbReference type="Pfam" id="PF02627"/>
    </source>
</evidence>
<comment type="caution">
    <text evidence="2">The sequence shown here is derived from an EMBL/GenBank/DDBJ whole genome shotgun (WGS) entry which is preliminary data.</text>
</comment>
<dbReference type="InterPro" id="IPR029032">
    <property type="entry name" value="AhpD-like"/>
</dbReference>
<dbReference type="InterPro" id="IPR004675">
    <property type="entry name" value="AhpD_core"/>
</dbReference>
<dbReference type="EMBL" id="PGTS01000008">
    <property type="protein sequence ID" value="PKR47585.1"/>
    <property type="molecule type" value="Genomic_DNA"/>
</dbReference>
<dbReference type="RefSeq" id="WP_101247989.1">
    <property type="nucleotide sequence ID" value="NZ_JAEKJW010000002.1"/>
</dbReference>
<gene>
    <name evidence="3" type="ORF">CU041_18375</name>
    <name evidence="2" type="ORF">JF547_09515</name>
</gene>
<dbReference type="PANTHER" id="PTHR35446">
    <property type="entry name" value="SI:CH211-175M2.5"/>
    <property type="match status" value="1"/>
</dbReference>
<dbReference type="Gene3D" id="1.20.1290.10">
    <property type="entry name" value="AhpD-like"/>
    <property type="match status" value="1"/>
</dbReference>
<feature type="domain" description="Carboxymuconolactone decarboxylase-like" evidence="1">
    <location>
        <begin position="42"/>
        <end position="120"/>
    </location>
</feature>
<proteinExistence type="predicted"/>
<reference evidence="3 4" key="1">
    <citation type="submission" date="2017-11" db="EMBL/GenBank/DDBJ databases">
        <title>Biodiversity and function of Thalassospira species in the particle-attached aromatic-hydrocarbon-degrading consortia from the surface seawater of the China South Sea.</title>
        <authorList>
            <person name="Dong C."/>
            <person name="Liu R."/>
            <person name="Shao Z."/>
        </authorList>
    </citation>
    <scope>NUCLEOTIDE SEQUENCE [LARGE SCALE GENOMIC DNA]</scope>
    <source>
        <strain evidence="3 4">139Z-12</strain>
    </source>
</reference>